<dbReference type="Proteomes" id="UP000245207">
    <property type="component" value="Unassembled WGS sequence"/>
</dbReference>
<proteinExistence type="predicted"/>
<dbReference type="InterPro" id="IPR004147">
    <property type="entry name" value="ABC1_dom"/>
</dbReference>
<reference evidence="8 9" key="1">
    <citation type="journal article" date="2018" name="Mol. Plant">
        <title>The genome of Artemisia annua provides insight into the evolution of Asteraceae family and artemisinin biosynthesis.</title>
        <authorList>
            <person name="Shen Q."/>
            <person name="Zhang L."/>
            <person name="Liao Z."/>
            <person name="Wang S."/>
            <person name="Yan T."/>
            <person name="Shi P."/>
            <person name="Liu M."/>
            <person name="Fu X."/>
            <person name="Pan Q."/>
            <person name="Wang Y."/>
            <person name="Lv Z."/>
            <person name="Lu X."/>
            <person name="Zhang F."/>
            <person name="Jiang W."/>
            <person name="Ma Y."/>
            <person name="Chen M."/>
            <person name="Hao X."/>
            <person name="Li L."/>
            <person name="Tang Y."/>
            <person name="Lv G."/>
            <person name="Zhou Y."/>
            <person name="Sun X."/>
            <person name="Brodelius P.E."/>
            <person name="Rose J.K.C."/>
            <person name="Tang K."/>
        </authorList>
    </citation>
    <scope>NUCLEOTIDE SEQUENCE [LARGE SCALE GENOMIC DNA]</scope>
    <source>
        <strain evidence="9">cv. Huhao1</strain>
        <tissue evidence="8">Leaf</tissue>
    </source>
</reference>
<dbReference type="STRING" id="35608.A0A2U1KK32"/>
<evidence type="ECO:0000256" key="6">
    <source>
        <dbReference type="ARBA" id="ARBA00023180"/>
    </source>
</evidence>
<dbReference type="InterPro" id="IPR046956">
    <property type="entry name" value="RLP23-like"/>
</dbReference>
<keyword evidence="6" id="KW-0325">Glycoprotein</keyword>
<keyword evidence="9" id="KW-1185">Reference proteome</keyword>
<dbReference type="PROSITE" id="PS51450">
    <property type="entry name" value="LRR"/>
    <property type="match status" value="1"/>
</dbReference>
<dbReference type="EMBL" id="PKPP01017260">
    <property type="protein sequence ID" value="PWA37081.1"/>
    <property type="molecule type" value="Genomic_DNA"/>
</dbReference>
<keyword evidence="4" id="KW-1133">Transmembrane helix</keyword>
<dbReference type="AlphaFoldDB" id="A0A2U1KK32"/>
<sequence length="379" mass="42828">MFSGNVPFDSFASPSLKELYLSNNNQLGGQIDVHTFPQLTNLTALGLGYNNFSGELELDSLLSTLPNLELLDLSYSGFSVTTKNANHYVNPGFRDLELASCKLKVFPNSFRAMKKLYYLDLSSNEIHGQIPHWAGEIGGTYGLQYLNLSHNIITALPQFQCEPQLEAEEHHEEESGFTWEVVTLGFGCGTLLGLVMGSYMLSTRKVKWFNAIADAAESFVLKKRKRRHLFTGRRKPQLVQLDHGLYKVLDNSIRTDYAALWKALVFADANRIKENCLKLGSGEDLYALFAGILTMRPWNRVIDPAVDHLAIQGNASDHSELQMYASLYFPQITELLHKLPRVIRLMLKTNDCLRSVNNALIKRPSVESFLLSEEFLHRH</sequence>
<dbReference type="InterPro" id="IPR001611">
    <property type="entry name" value="Leu-rich_rpt"/>
</dbReference>
<evidence type="ECO:0000259" key="7">
    <source>
        <dbReference type="Pfam" id="PF03109"/>
    </source>
</evidence>
<accession>A0A2U1KK32</accession>
<comment type="subcellular location">
    <subcellularLocation>
        <location evidence="1">Membrane</location>
        <topology evidence="1">Single-pass type I membrane protein</topology>
    </subcellularLocation>
</comment>
<comment type="caution">
    <text evidence="8">The sequence shown here is derived from an EMBL/GenBank/DDBJ whole genome shotgun (WGS) entry which is preliminary data.</text>
</comment>
<dbReference type="Pfam" id="PF03109">
    <property type="entry name" value="ABC1"/>
    <property type="match status" value="1"/>
</dbReference>
<evidence type="ECO:0000256" key="4">
    <source>
        <dbReference type="ARBA" id="ARBA00022989"/>
    </source>
</evidence>
<protein>
    <submittedName>
        <fullName evidence="8">ABC2-like protein</fullName>
    </submittedName>
</protein>
<dbReference type="Gene3D" id="3.80.10.10">
    <property type="entry name" value="Ribonuclease Inhibitor"/>
    <property type="match status" value="1"/>
</dbReference>
<name>A0A2U1KK32_ARTAN</name>
<feature type="domain" description="ABC1 atypical kinase-like" evidence="7">
    <location>
        <begin position="233"/>
        <end position="274"/>
    </location>
</feature>
<evidence type="ECO:0000313" key="8">
    <source>
        <dbReference type="EMBL" id="PWA37081.1"/>
    </source>
</evidence>
<keyword evidence="5" id="KW-0472">Membrane</keyword>
<evidence type="ECO:0000256" key="3">
    <source>
        <dbReference type="ARBA" id="ARBA00022729"/>
    </source>
</evidence>
<dbReference type="Pfam" id="PF00560">
    <property type="entry name" value="LRR_1"/>
    <property type="match status" value="1"/>
</dbReference>
<keyword evidence="3" id="KW-0732">Signal</keyword>
<evidence type="ECO:0000256" key="2">
    <source>
        <dbReference type="ARBA" id="ARBA00022692"/>
    </source>
</evidence>
<keyword evidence="2" id="KW-0812">Transmembrane</keyword>
<evidence type="ECO:0000256" key="5">
    <source>
        <dbReference type="ARBA" id="ARBA00023136"/>
    </source>
</evidence>
<dbReference type="PANTHER" id="PTHR48063">
    <property type="entry name" value="LRR RECEPTOR-LIKE KINASE"/>
    <property type="match status" value="1"/>
</dbReference>
<organism evidence="8 9">
    <name type="scientific">Artemisia annua</name>
    <name type="common">Sweet wormwood</name>
    <dbReference type="NCBI Taxonomy" id="35608"/>
    <lineage>
        <taxon>Eukaryota</taxon>
        <taxon>Viridiplantae</taxon>
        <taxon>Streptophyta</taxon>
        <taxon>Embryophyta</taxon>
        <taxon>Tracheophyta</taxon>
        <taxon>Spermatophyta</taxon>
        <taxon>Magnoliopsida</taxon>
        <taxon>eudicotyledons</taxon>
        <taxon>Gunneridae</taxon>
        <taxon>Pentapetalae</taxon>
        <taxon>asterids</taxon>
        <taxon>campanulids</taxon>
        <taxon>Asterales</taxon>
        <taxon>Asteraceae</taxon>
        <taxon>Asteroideae</taxon>
        <taxon>Anthemideae</taxon>
        <taxon>Artemisiinae</taxon>
        <taxon>Artemisia</taxon>
    </lineage>
</organism>
<dbReference type="SUPFAM" id="SSF52058">
    <property type="entry name" value="L domain-like"/>
    <property type="match status" value="1"/>
</dbReference>
<dbReference type="OrthoDB" id="442066at2759"/>
<gene>
    <name evidence="8" type="ORF">CTI12_AA587080</name>
</gene>
<evidence type="ECO:0000256" key="1">
    <source>
        <dbReference type="ARBA" id="ARBA00004479"/>
    </source>
</evidence>
<dbReference type="GO" id="GO:0016020">
    <property type="term" value="C:membrane"/>
    <property type="evidence" value="ECO:0007669"/>
    <property type="project" value="UniProtKB-SubCell"/>
</dbReference>
<dbReference type="InterPro" id="IPR032675">
    <property type="entry name" value="LRR_dom_sf"/>
</dbReference>
<evidence type="ECO:0000313" key="9">
    <source>
        <dbReference type="Proteomes" id="UP000245207"/>
    </source>
</evidence>